<keyword evidence="1" id="KW-1133">Transmembrane helix</keyword>
<gene>
    <name evidence="3" type="ORF">FSDG_00979</name>
</gene>
<protein>
    <recommendedName>
        <fullName evidence="5">MORN repeat protein</fullName>
    </recommendedName>
</protein>
<dbReference type="EMBL" id="CP007062">
    <property type="protein sequence ID" value="EEO42420.2"/>
    <property type="molecule type" value="Genomic_DNA"/>
</dbReference>
<keyword evidence="1" id="KW-0812">Transmembrane</keyword>
<evidence type="ECO:0000313" key="4">
    <source>
        <dbReference type="Proteomes" id="UP000002799"/>
    </source>
</evidence>
<dbReference type="RefSeq" id="WP_016361234.1">
    <property type="nucleotide sequence ID" value="NZ_AKBT01000001.1"/>
</dbReference>
<name>A0A140PUW1_9FUSO</name>
<dbReference type="Proteomes" id="UP000002799">
    <property type="component" value="Chromosome"/>
</dbReference>
<feature type="transmembrane region" description="Helical" evidence="1">
    <location>
        <begin position="289"/>
        <end position="311"/>
    </location>
</feature>
<reference evidence="3 4" key="1">
    <citation type="submission" date="2013-11" db="EMBL/GenBank/DDBJ databases">
        <title>The Genome Sequence of Fusobacterium sp. 7_1.</title>
        <authorList>
            <consortium name="The Broad Institute Genome Sequencing Platform"/>
            <person name="Earl A."/>
            <person name="Ward D."/>
            <person name="Feldgarden M."/>
            <person name="Gevers D."/>
            <person name="Strauss J."/>
            <person name="Ambrose C.E."/>
            <person name="Allen-Vercoe E."/>
            <person name="Walker B."/>
            <person name="Young S.K."/>
            <person name="Zeng Q."/>
            <person name="Gargeya S."/>
            <person name="Fitzgerald M."/>
            <person name="Haas B."/>
            <person name="Abouelleil A."/>
            <person name="Alvarado L."/>
            <person name="Arachchi H.M."/>
            <person name="Berlin A.M."/>
            <person name="Chapman S.B."/>
            <person name="Goldberg J."/>
            <person name="Griggs A."/>
            <person name="Gujja S."/>
            <person name="Hansen M."/>
            <person name="Howarth C."/>
            <person name="Imamovic A."/>
            <person name="Larimer J."/>
            <person name="McCowen C."/>
            <person name="Montmayeur A."/>
            <person name="Murphy C."/>
            <person name="Neiman D."/>
            <person name="Pearson M."/>
            <person name="Priest M."/>
            <person name="Roberts A."/>
            <person name="Saif S."/>
            <person name="Shea T."/>
            <person name="Sisk P."/>
            <person name="Sykes S."/>
            <person name="Wortman J."/>
            <person name="Nusbaum C."/>
            <person name="Birren B."/>
        </authorList>
    </citation>
    <scope>NUCLEOTIDE SEQUENCE [LARGE SCALE GENOMIC DNA]</scope>
    <source>
        <strain evidence="3 4">7_1</strain>
    </source>
</reference>
<feature type="chain" id="PRO_5007304198" description="MORN repeat protein" evidence="2">
    <location>
        <begin position="24"/>
        <end position="778"/>
    </location>
</feature>
<evidence type="ECO:0000313" key="3">
    <source>
        <dbReference type="EMBL" id="EEO42420.2"/>
    </source>
</evidence>
<dbReference type="SUPFAM" id="SSF82185">
    <property type="entry name" value="Histone H3 K4-specific methyltransferase SET7/9 N-terminal domain"/>
    <property type="match status" value="4"/>
</dbReference>
<dbReference type="Pfam" id="PF07661">
    <property type="entry name" value="MORN_2"/>
    <property type="match status" value="9"/>
</dbReference>
<keyword evidence="1" id="KW-0472">Membrane</keyword>
<dbReference type="HOGENOM" id="CLU_359732_0_0_0"/>
<organism evidence="3">
    <name type="scientific">Fusobacterium animalis 7_1</name>
    <dbReference type="NCBI Taxonomy" id="457405"/>
    <lineage>
        <taxon>Bacteria</taxon>
        <taxon>Fusobacteriati</taxon>
        <taxon>Fusobacteriota</taxon>
        <taxon>Fusobacteriia</taxon>
        <taxon>Fusobacteriales</taxon>
        <taxon>Fusobacteriaceae</taxon>
        <taxon>Fusobacterium</taxon>
    </lineage>
</organism>
<dbReference type="Gene3D" id="3.90.930.1">
    <property type="match status" value="3"/>
</dbReference>
<evidence type="ECO:0000256" key="2">
    <source>
        <dbReference type="SAM" id="SignalP"/>
    </source>
</evidence>
<proteinExistence type="predicted"/>
<evidence type="ECO:0000256" key="1">
    <source>
        <dbReference type="SAM" id="Phobius"/>
    </source>
</evidence>
<dbReference type="AlphaFoldDB" id="A0A140PUW1"/>
<keyword evidence="2" id="KW-0732">Signal</keyword>
<feature type="signal peptide" evidence="2">
    <location>
        <begin position="1"/>
        <end position="23"/>
    </location>
</feature>
<sequence length="778" mass="92602">MKKIFLILTLFFVFCVNVFTSPADFFKSYPNGSIEVKIDWDKGEGYYGANFYDGKNNKIKAKKNWGKFGDINSFQEFYNTLKNEYSNQKIRVLVKITNEEHPIGMFLNAKFYNSKGTLIREANNDRFHHRTSLYDGNGNLKEEIVESRQWSTFSYKKYGTNKQLLGESFIVLGDNGTVETKIYNKNLIIYESYYTIKNLDFDNVKIIMSNLFKNANYQNVLDGYEKIYDDNGNLELENTYKNGELIDTKEYKINTYEEKPISVTNNSDTNIDNSLNIENKNFFEKNRSFILYSLGFLLVMAIIIFFTVIGIKEKLDNKNVSYDYEDTEDKKILYCNDKPVNRKIRYIYLPDSEFTSISLEITYKHGVPIFIKLHHYDPYVSQENTNFEILIKKISKNFEGSFTILYDEHKIIANGKFKLPPWLYGNIHHYKKDKYEKILFSNFVEKRRGISCTIQMWGLVSKFYFSPFDNRNNIPHNKEEKIKYLNDKYLKFLENIVIKGNIQDYYSNNNLKKNINIENNEKDGLFETFYPNGEPKEKGYYQNGERIGLFKIFNEDGTLNEALEYKDIEKESFYDTGELKEKITYNHNVKHGEFKIFYKNGDLKEKGHYEEGKLIWRENYKDKRLNGLFEYFYDTGELKEKRHYKDGEIEGIVEYFYKSGNVRRKEYYEKGKTKRLIEDFFEDGNLKKRGYYDYENPKKDIFIKMNGLVEYFFEDGELKEKSFYKDNKKDGLSEVFYENGNLKEKGNYKKDNKHGMFEYFDENGKLVKKENYKEGKLV</sequence>
<evidence type="ECO:0008006" key="5">
    <source>
        <dbReference type="Google" id="ProtNLM"/>
    </source>
</evidence>
<dbReference type="eggNOG" id="COG2849">
    <property type="taxonomic scope" value="Bacteria"/>
</dbReference>
<dbReference type="InterPro" id="IPR011652">
    <property type="entry name" value="MORN_2"/>
</dbReference>
<dbReference type="KEGG" id="fne:FSDG_00979"/>
<accession>A0A140PUW1</accession>